<evidence type="ECO:0000256" key="4">
    <source>
        <dbReference type="ARBA" id="ARBA00022723"/>
    </source>
</evidence>
<dbReference type="Gene3D" id="3.30.540.10">
    <property type="entry name" value="Fructose-1,6-Bisphosphatase, subunit A, domain 1"/>
    <property type="match status" value="1"/>
</dbReference>
<feature type="binding site" evidence="7">
    <location>
        <position position="93"/>
    </location>
    <ligand>
        <name>Mg(2+)</name>
        <dbReference type="ChEBI" id="CHEBI:18420"/>
        <label>2</label>
    </ligand>
</feature>
<dbReference type="GO" id="GO:0006020">
    <property type="term" value="P:inositol metabolic process"/>
    <property type="evidence" value="ECO:0007669"/>
    <property type="project" value="TreeGrafter"/>
</dbReference>
<dbReference type="InterPro" id="IPR000760">
    <property type="entry name" value="Inositol_monophosphatase-like"/>
</dbReference>
<feature type="binding site" evidence="7">
    <location>
        <position position="221"/>
    </location>
    <ligand>
        <name>Mg(2+)</name>
        <dbReference type="ChEBI" id="CHEBI:18420"/>
        <label>1</label>
        <note>catalytic</note>
    </ligand>
</feature>
<evidence type="ECO:0000256" key="1">
    <source>
        <dbReference type="ARBA" id="ARBA00001033"/>
    </source>
</evidence>
<reference evidence="9 10" key="1">
    <citation type="journal article" date="2016" name="Nat. Commun.">
        <title>Thousands of microbial genomes shed light on interconnected biogeochemical processes in an aquifer system.</title>
        <authorList>
            <person name="Anantharaman K."/>
            <person name="Brown C.T."/>
            <person name="Hug L.A."/>
            <person name="Sharon I."/>
            <person name="Castelle C.J."/>
            <person name="Probst A.J."/>
            <person name="Thomas B.C."/>
            <person name="Singh A."/>
            <person name="Wilkins M.J."/>
            <person name="Karaoz U."/>
            <person name="Brodie E.L."/>
            <person name="Williams K.H."/>
            <person name="Hubbard S.S."/>
            <person name="Banfield J.F."/>
        </authorList>
    </citation>
    <scope>NUCLEOTIDE SEQUENCE [LARGE SCALE GENOMIC DNA]</scope>
</reference>
<keyword evidence="5 8" id="KW-0378">Hydrolase</keyword>
<dbReference type="GO" id="GO:0007165">
    <property type="term" value="P:signal transduction"/>
    <property type="evidence" value="ECO:0007669"/>
    <property type="project" value="TreeGrafter"/>
</dbReference>
<evidence type="ECO:0000256" key="3">
    <source>
        <dbReference type="ARBA" id="ARBA00009759"/>
    </source>
</evidence>
<dbReference type="AlphaFoldDB" id="A0A1F5YRW6"/>
<evidence type="ECO:0000313" key="10">
    <source>
        <dbReference type="Proteomes" id="UP000176665"/>
    </source>
</evidence>
<comment type="cofactor">
    <cofactor evidence="2 7 8">
        <name>Mg(2+)</name>
        <dbReference type="ChEBI" id="CHEBI:18420"/>
    </cofactor>
</comment>
<dbReference type="Gene3D" id="3.40.190.80">
    <property type="match status" value="1"/>
</dbReference>
<dbReference type="CDD" id="cd01639">
    <property type="entry name" value="IMPase"/>
    <property type="match status" value="1"/>
</dbReference>
<dbReference type="EMBL" id="MFJA01000048">
    <property type="protein sequence ID" value="OGG02866.1"/>
    <property type="molecule type" value="Genomic_DNA"/>
</dbReference>
<dbReference type="InterPro" id="IPR020550">
    <property type="entry name" value="Inositol_monophosphatase_CS"/>
</dbReference>
<evidence type="ECO:0000256" key="8">
    <source>
        <dbReference type="RuleBase" id="RU364068"/>
    </source>
</evidence>
<dbReference type="PRINTS" id="PR00377">
    <property type="entry name" value="IMPHPHTASES"/>
</dbReference>
<keyword evidence="6 7" id="KW-0460">Magnesium</keyword>
<accession>A0A1F5YRW6</accession>
<evidence type="ECO:0000256" key="2">
    <source>
        <dbReference type="ARBA" id="ARBA00001946"/>
    </source>
</evidence>
<dbReference type="EC" id="3.1.3.25" evidence="8"/>
<dbReference type="PROSITE" id="PS00629">
    <property type="entry name" value="IMP_1"/>
    <property type="match status" value="1"/>
</dbReference>
<organism evidence="9 10">
    <name type="scientific">Candidatus Gottesmanbacteria bacterium RBG_16_37_8</name>
    <dbReference type="NCBI Taxonomy" id="1798371"/>
    <lineage>
        <taxon>Bacteria</taxon>
        <taxon>Candidatus Gottesmaniibacteriota</taxon>
    </lineage>
</organism>
<dbReference type="PROSITE" id="PS00630">
    <property type="entry name" value="IMP_2"/>
    <property type="match status" value="1"/>
</dbReference>
<dbReference type="Pfam" id="PF00459">
    <property type="entry name" value="Inositol_P"/>
    <property type="match status" value="1"/>
</dbReference>
<comment type="catalytic activity">
    <reaction evidence="1 8">
        <text>a myo-inositol phosphate + H2O = myo-inositol + phosphate</text>
        <dbReference type="Rhea" id="RHEA:24056"/>
        <dbReference type="ChEBI" id="CHEBI:15377"/>
        <dbReference type="ChEBI" id="CHEBI:17268"/>
        <dbReference type="ChEBI" id="CHEBI:43474"/>
        <dbReference type="ChEBI" id="CHEBI:84139"/>
        <dbReference type="EC" id="3.1.3.25"/>
    </reaction>
</comment>
<dbReference type="Proteomes" id="UP000176665">
    <property type="component" value="Unassembled WGS sequence"/>
</dbReference>
<evidence type="ECO:0000256" key="7">
    <source>
        <dbReference type="PIRSR" id="PIRSR600760-2"/>
    </source>
</evidence>
<gene>
    <name evidence="9" type="ORF">A2W14_06480</name>
</gene>
<name>A0A1F5YRW6_9BACT</name>
<feature type="binding site" evidence="7">
    <location>
        <position position="96"/>
    </location>
    <ligand>
        <name>Mg(2+)</name>
        <dbReference type="ChEBI" id="CHEBI:18420"/>
        <label>1</label>
        <note>catalytic</note>
    </ligand>
</feature>
<dbReference type="PANTHER" id="PTHR20854:SF4">
    <property type="entry name" value="INOSITOL-1-MONOPHOSPHATASE-RELATED"/>
    <property type="match status" value="1"/>
</dbReference>
<dbReference type="GO" id="GO:0008934">
    <property type="term" value="F:inositol monophosphate 1-phosphatase activity"/>
    <property type="evidence" value="ECO:0007669"/>
    <property type="project" value="InterPro"/>
</dbReference>
<evidence type="ECO:0000256" key="5">
    <source>
        <dbReference type="ARBA" id="ARBA00022801"/>
    </source>
</evidence>
<dbReference type="GO" id="GO:0046854">
    <property type="term" value="P:phosphatidylinositol phosphate biosynthetic process"/>
    <property type="evidence" value="ECO:0007669"/>
    <property type="project" value="InterPro"/>
</dbReference>
<evidence type="ECO:0000313" key="9">
    <source>
        <dbReference type="EMBL" id="OGG02866.1"/>
    </source>
</evidence>
<feature type="binding site" evidence="7">
    <location>
        <position position="95"/>
    </location>
    <ligand>
        <name>Mg(2+)</name>
        <dbReference type="ChEBI" id="CHEBI:18420"/>
        <label>1</label>
        <note>catalytic</note>
    </ligand>
</feature>
<protein>
    <recommendedName>
        <fullName evidence="8">Inositol-1-monophosphatase</fullName>
        <ecNumber evidence="8">3.1.3.25</ecNumber>
    </recommendedName>
</protein>
<comment type="caution">
    <text evidence="9">The sequence shown here is derived from an EMBL/GenBank/DDBJ whole genome shotgun (WGS) entry which is preliminary data.</text>
</comment>
<feature type="binding site" evidence="7">
    <location>
        <position position="73"/>
    </location>
    <ligand>
        <name>Mg(2+)</name>
        <dbReference type="ChEBI" id="CHEBI:18420"/>
        <label>1</label>
        <note>catalytic</note>
    </ligand>
</feature>
<sequence>MTDKEKLVKGGRTFLLDLLPSAGQMARRYFHAEELPSHKKGTHDFVTAADLAVDKFLIEHLKERFPEIPILTEETAEGDINRFAKEEILWIIDPLDGTANFSRGDVNFSISVALVEKGNPLLGVIFCPISSRLFWATFLDKSAFWNGRRIKVSDVSELEKAVVCTDWSHVLETREETTNFLRKIYGQVRQIKILGSAATDLTLLARGGVDIYHHVKLYPWDVAAAGLIAQKAGAVVTEIDGKPWNAFSESILAANPILHQKMLELNAEAKV</sequence>
<dbReference type="GO" id="GO:0046872">
    <property type="term" value="F:metal ion binding"/>
    <property type="evidence" value="ECO:0007669"/>
    <property type="project" value="UniProtKB-KW"/>
</dbReference>
<comment type="similarity">
    <text evidence="3 8">Belongs to the inositol monophosphatase superfamily.</text>
</comment>
<keyword evidence="4 7" id="KW-0479">Metal-binding</keyword>
<proteinExistence type="inferred from homology"/>
<evidence type="ECO:0000256" key="6">
    <source>
        <dbReference type="ARBA" id="ARBA00022842"/>
    </source>
</evidence>
<dbReference type="STRING" id="1798371.A2W14_06480"/>
<dbReference type="InterPro" id="IPR033942">
    <property type="entry name" value="IMPase"/>
</dbReference>
<dbReference type="InterPro" id="IPR020583">
    <property type="entry name" value="Inositol_monoP_metal-BS"/>
</dbReference>
<dbReference type="SUPFAM" id="SSF56655">
    <property type="entry name" value="Carbohydrate phosphatase"/>
    <property type="match status" value="1"/>
</dbReference>
<dbReference type="PANTHER" id="PTHR20854">
    <property type="entry name" value="INOSITOL MONOPHOSPHATASE"/>
    <property type="match status" value="1"/>
</dbReference>